<sequence>VVTAITQNHLVPEHPCVYTTFPAVNYCDVPAALYSLIVCPQKKKCEEEMREESSASIPVLLAKLHSCFSG</sequence>
<keyword evidence="2" id="KW-1185">Reference proteome</keyword>
<reference evidence="1" key="1">
    <citation type="submission" date="2020-02" db="EMBL/GenBank/DDBJ databases">
        <title>Genome sequencing of the panga catfish, Pangasius djambal.</title>
        <authorList>
            <person name="Wen M."/>
            <person name="Zahm M."/>
            <person name="Roques C."/>
            <person name="Cabau C."/>
            <person name="Klopp C."/>
            <person name="Donnadieu C."/>
            <person name="Jouanno E."/>
            <person name="Avarre J.-C."/>
            <person name="Campet M."/>
            <person name="Ha T."/>
            <person name="Dugue R."/>
            <person name="Lampietro C."/>
            <person name="Louis A."/>
            <person name="Herpin A."/>
            <person name="Echchiki A."/>
            <person name="Berthelot C."/>
            <person name="Parey E."/>
            <person name="Roest-Crollius H."/>
            <person name="Braasch I."/>
            <person name="Postlethwait J.H."/>
            <person name="Bobe J."/>
            <person name="Montfort J."/>
            <person name="Bouchez O."/>
            <person name="Begum T."/>
            <person name="Schartl M."/>
            <person name="Gustiano R."/>
            <person name="Guiguen Y."/>
        </authorList>
    </citation>
    <scope>NUCLEOTIDE SEQUENCE</scope>
    <source>
        <strain evidence="1">Pdj_M5554</strain>
    </source>
</reference>
<accession>A0ACC5ZIA5</accession>
<proteinExistence type="predicted"/>
<dbReference type="EMBL" id="CM041000">
    <property type="protein sequence ID" value="MCJ8747739.1"/>
    <property type="molecule type" value="Genomic_DNA"/>
</dbReference>
<name>A0ACC5ZIA5_9TELE</name>
<evidence type="ECO:0000313" key="2">
    <source>
        <dbReference type="Proteomes" id="UP000830395"/>
    </source>
</evidence>
<feature type="non-terminal residue" evidence="1">
    <location>
        <position position="1"/>
    </location>
</feature>
<dbReference type="Proteomes" id="UP000830395">
    <property type="component" value="Chromosome 26"/>
</dbReference>
<protein>
    <submittedName>
        <fullName evidence="1">Uncharacterized protein</fullName>
    </submittedName>
</protein>
<gene>
    <name evidence="1" type="ORF">PDJAM_G00156830</name>
</gene>
<organism evidence="1 2">
    <name type="scientific">Pangasius djambal</name>
    <dbReference type="NCBI Taxonomy" id="1691987"/>
    <lineage>
        <taxon>Eukaryota</taxon>
        <taxon>Metazoa</taxon>
        <taxon>Chordata</taxon>
        <taxon>Craniata</taxon>
        <taxon>Vertebrata</taxon>
        <taxon>Euteleostomi</taxon>
        <taxon>Actinopterygii</taxon>
        <taxon>Neopterygii</taxon>
        <taxon>Teleostei</taxon>
        <taxon>Ostariophysi</taxon>
        <taxon>Siluriformes</taxon>
        <taxon>Pangasiidae</taxon>
        <taxon>Pangasius</taxon>
    </lineage>
</organism>
<evidence type="ECO:0000313" key="1">
    <source>
        <dbReference type="EMBL" id="MCJ8747739.1"/>
    </source>
</evidence>
<comment type="caution">
    <text evidence="1">The sequence shown here is derived from an EMBL/GenBank/DDBJ whole genome shotgun (WGS) entry which is preliminary data.</text>
</comment>